<dbReference type="Gene3D" id="3.30.70.2390">
    <property type="match status" value="1"/>
</dbReference>
<gene>
    <name evidence="2" type="ORF">MOPEL_060_00160</name>
</gene>
<keyword evidence="3" id="KW-1185">Reference proteome</keyword>
<reference evidence="2 3" key="1">
    <citation type="submission" date="2012-02" db="EMBL/GenBank/DDBJ databases">
        <title>Whole genome shotgun sequence of Mobilicoccus pelagius NBRC 104925.</title>
        <authorList>
            <person name="Yoshida Y."/>
            <person name="Hosoyama A."/>
            <person name="Tsuchikane K."/>
            <person name="Katsumata H."/>
            <person name="Yamazaki S."/>
            <person name="Fujita N."/>
        </authorList>
    </citation>
    <scope>NUCLEOTIDE SEQUENCE [LARGE SCALE GENOMIC DNA]</scope>
    <source>
        <strain evidence="2 3">NBRC 104925</strain>
    </source>
</reference>
<comment type="caution">
    <text evidence="2">The sequence shown here is derived from an EMBL/GenBank/DDBJ whole genome shotgun (WGS) entry which is preliminary data.</text>
</comment>
<proteinExistence type="predicted"/>
<dbReference type="EMBL" id="BAFE01000043">
    <property type="protein sequence ID" value="GAB48100.1"/>
    <property type="molecule type" value="Genomic_DNA"/>
</dbReference>
<evidence type="ECO:0000313" key="3">
    <source>
        <dbReference type="Proteomes" id="UP000004367"/>
    </source>
</evidence>
<evidence type="ECO:0000313" key="2">
    <source>
        <dbReference type="EMBL" id="GAB48100.1"/>
    </source>
</evidence>
<accession>H5UQU2</accession>
<name>H5UQU2_9MICO</name>
<dbReference type="RefSeq" id="WP_009481998.1">
    <property type="nucleotide sequence ID" value="NZ_BAFE01000043.1"/>
</dbReference>
<dbReference type="InterPro" id="IPR027381">
    <property type="entry name" value="LytR/CpsA/Psr_C"/>
</dbReference>
<evidence type="ECO:0000259" key="1">
    <source>
        <dbReference type="Pfam" id="PF13399"/>
    </source>
</evidence>
<dbReference type="Pfam" id="PF13399">
    <property type="entry name" value="LytR_C"/>
    <property type="match status" value="1"/>
</dbReference>
<sequence length="107" mass="10656">MPAPPPAGITVDVYNATSRAGLAGVTADTLRAQRFEVGTVTNAPAGTTVTAPAEIRHGKNGAAGAAVLARHIRGAVLREIPREGTTVDLFVGPDLGAVTAPSGSPSC</sequence>
<dbReference type="STRING" id="1089455.MOPEL_060_00160"/>
<dbReference type="AlphaFoldDB" id="H5UQU2"/>
<organism evidence="2 3">
    <name type="scientific">Mobilicoccus pelagius NBRC 104925</name>
    <dbReference type="NCBI Taxonomy" id="1089455"/>
    <lineage>
        <taxon>Bacteria</taxon>
        <taxon>Bacillati</taxon>
        <taxon>Actinomycetota</taxon>
        <taxon>Actinomycetes</taxon>
        <taxon>Micrococcales</taxon>
        <taxon>Dermatophilaceae</taxon>
        <taxon>Mobilicoccus</taxon>
    </lineage>
</organism>
<protein>
    <recommendedName>
        <fullName evidence="1">LytR/CpsA/Psr regulator C-terminal domain-containing protein</fullName>
    </recommendedName>
</protein>
<dbReference type="Proteomes" id="UP000004367">
    <property type="component" value="Unassembled WGS sequence"/>
</dbReference>
<feature type="domain" description="LytR/CpsA/Psr regulator C-terminal" evidence="1">
    <location>
        <begin position="9"/>
        <end position="94"/>
    </location>
</feature>